<keyword evidence="1" id="KW-0233">DNA recombination</keyword>
<dbReference type="GO" id="GO:0015074">
    <property type="term" value="P:DNA integration"/>
    <property type="evidence" value="ECO:0007669"/>
    <property type="project" value="InterPro"/>
</dbReference>
<dbReference type="InterPro" id="IPR002104">
    <property type="entry name" value="Integrase_catalytic"/>
</dbReference>
<evidence type="ECO:0000313" key="3">
    <source>
        <dbReference type="EMBL" id="MSS17661.1"/>
    </source>
</evidence>
<dbReference type="GO" id="GO:0003677">
    <property type="term" value="F:DNA binding"/>
    <property type="evidence" value="ECO:0007669"/>
    <property type="project" value="InterPro"/>
</dbReference>
<gene>
    <name evidence="3" type="ORF">FYJ29_07820</name>
</gene>
<accession>A0A6L5XBP5</accession>
<evidence type="ECO:0000313" key="4">
    <source>
        <dbReference type="Proteomes" id="UP000483362"/>
    </source>
</evidence>
<name>A0A6L5XBP5_9BACT</name>
<dbReference type="InterPro" id="IPR013762">
    <property type="entry name" value="Integrase-like_cat_sf"/>
</dbReference>
<dbReference type="Gene3D" id="1.10.443.10">
    <property type="entry name" value="Intergrase catalytic core"/>
    <property type="match status" value="1"/>
</dbReference>
<proteinExistence type="predicted"/>
<dbReference type="GO" id="GO:0006310">
    <property type="term" value="P:DNA recombination"/>
    <property type="evidence" value="ECO:0007669"/>
    <property type="project" value="UniProtKB-KW"/>
</dbReference>
<evidence type="ECO:0000256" key="1">
    <source>
        <dbReference type="ARBA" id="ARBA00023172"/>
    </source>
</evidence>
<keyword evidence="4" id="KW-1185">Reference proteome</keyword>
<sequence>MPMLLDKYAAKPKLGKRVFPYILDAIKDDDSSEMKKRVHQENRNIRDRLEKVCQSLGWTTHLTSTYARHSFASNLNEQEVPRSYISDAMGHSLGNQGQITQRYISPYSLEKRMCYNALLLRKDEETLLASDSPQRPLGQTFLCQPKANFCRNSSRSLRKISRRH</sequence>
<dbReference type="AlphaFoldDB" id="A0A6L5XBP5"/>
<dbReference type="InterPro" id="IPR011010">
    <property type="entry name" value="DNA_brk_join_enz"/>
</dbReference>
<dbReference type="SUPFAM" id="SSF56349">
    <property type="entry name" value="DNA breaking-rejoining enzymes"/>
    <property type="match status" value="1"/>
</dbReference>
<comment type="caution">
    <text evidence="3">The sequence shown here is derived from an EMBL/GenBank/DDBJ whole genome shotgun (WGS) entry which is preliminary data.</text>
</comment>
<dbReference type="EMBL" id="VULT01000011">
    <property type="protein sequence ID" value="MSS17661.1"/>
    <property type="molecule type" value="Genomic_DNA"/>
</dbReference>
<reference evidence="3 4" key="1">
    <citation type="submission" date="2019-08" db="EMBL/GenBank/DDBJ databases">
        <title>In-depth cultivation of the pig gut microbiome towards novel bacterial diversity and tailored functional studies.</title>
        <authorList>
            <person name="Wylensek D."/>
            <person name="Hitch T.C.A."/>
            <person name="Clavel T."/>
        </authorList>
    </citation>
    <scope>NUCLEOTIDE SEQUENCE [LARGE SCALE GENOMIC DNA]</scope>
    <source>
        <strain evidence="3 4">Oil-RF-744-WCA-WT-10</strain>
    </source>
</reference>
<feature type="domain" description="Tyr recombinase" evidence="2">
    <location>
        <begin position="36"/>
        <end position="105"/>
    </location>
</feature>
<dbReference type="Pfam" id="PF00589">
    <property type="entry name" value="Phage_integrase"/>
    <property type="match status" value="1"/>
</dbReference>
<evidence type="ECO:0000259" key="2">
    <source>
        <dbReference type="Pfam" id="PF00589"/>
    </source>
</evidence>
<dbReference type="Proteomes" id="UP000483362">
    <property type="component" value="Unassembled WGS sequence"/>
</dbReference>
<organism evidence="3 4">
    <name type="scientific">Sodaliphilus pleomorphus</name>
    <dbReference type="NCBI Taxonomy" id="2606626"/>
    <lineage>
        <taxon>Bacteria</taxon>
        <taxon>Pseudomonadati</taxon>
        <taxon>Bacteroidota</taxon>
        <taxon>Bacteroidia</taxon>
        <taxon>Bacteroidales</taxon>
        <taxon>Muribaculaceae</taxon>
        <taxon>Sodaliphilus</taxon>
    </lineage>
</organism>
<protein>
    <submittedName>
        <fullName evidence="3">Tyrosine-type recombinase/integrase</fullName>
    </submittedName>
</protein>